<evidence type="ECO:0000256" key="2">
    <source>
        <dbReference type="SAM" id="Phobius"/>
    </source>
</evidence>
<feature type="transmembrane region" description="Helical" evidence="2">
    <location>
        <begin position="56"/>
        <end position="74"/>
    </location>
</feature>
<feature type="transmembrane region" description="Helical" evidence="2">
    <location>
        <begin position="94"/>
        <end position="119"/>
    </location>
</feature>
<dbReference type="STRING" id="1123501.Wenmar_02490"/>
<keyword evidence="2" id="KW-0812">Transmembrane</keyword>
<protein>
    <recommendedName>
        <fullName evidence="5">YIP1 family protein</fullName>
    </recommendedName>
</protein>
<organism evidence="3 4">
    <name type="scientific">Wenxinia marina DSM 24838</name>
    <dbReference type="NCBI Taxonomy" id="1123501"/>
    <lineage>
        <taxon>Bacteria</taxon>
        <taxon>Pseudomonadati</taxon>
        <taxon>Pseudomonadota</taxon>
        <taxon>Alphaproteobacteria</taxon>
        <taxon>Rhodobacterales</taxon>
        <taxon>Roseobacteraceae</taxon>
        <taxon>Wenxinia</taxon>
    </lineage>
</organism>
<sequence length="184" mass="19893">MRPWPRSCRSASASGWRGGADGQGRVAVTVDILNAWRRPAGTIRSLLDRGRHEPQALFFLMLGCALIFVAQWPRLSRLAIETGRPLEQLVAYEAVAWLIVWPLALYLVAGLSWLGLRFLAPALTPYGARLALFWAVLASAPAGLLYGLMHGLAGSGPGAQVVGILWLAALALFWALGLREAARP</sequence>
<feature type="transmembrane region" description="Helical" evidence="2">
    <location>
        <begin position="159"/>
        <end position="178"/>
    </location>
</feature>
<gene>
    <name evidence="3" type="ORF">Wenmar_02490</name>
</gene>
<evidence type="ECO:0008006" key="5">
    <source>
        <dbReference type="Google" id="ProtNLM"/>
    </source>
</evidence>
<dbReference type="EMBL" id="AONG01000012">
    <property type="protein sequence ID" value="KIQ68763.1"/>
    <property type="molecule type" value="Genomic_DNA"/>
</dbReference>
<evidence type="ECO:0000256" key="1">
    <source>
        <dbReference type="SAM" id="MobiDB-lite"/>
    </source>
</evidence>
<evidence type="ECO:0000313" key="3">
    <source>
        <dbReference type="EMBL" id="KIQ68763.1"/>
    </source>
</evidence>
<dbReference type="PATRIC" id="fig|1123501.6.peg.2601"/>
<name>A0A0D0QCT1_9RHOB</name>
<dbReference type="AlphaFoldDB" id="A0A0D0QCT1"/>
<evidence type="ECO:0000313" key="4">
    <source>
        <dbReference type="Proteomes" id="UP000035100"/>
    </source>
</evidence>
<keyword evidence="4" id="KW-1185">Reference proteome</keyword>
<dbReference type="Proteomes" id="UP000035100">
    <property type="component" value="Unassembled WGS sequence"/>
</dbReference>
<feature type="region of interest" description="Disordered" evidence="1">
    <location>
        <begin position="1"/>
        <end position="21"/>
    </location>
</feature>
<reference evidence="3 4" key="1">
    <citation type="submission" date="2013-01" db="EMBL/GenBank/DDBJ databases">
        <authorList>
            <person name="Fiebig A."/>
            <person name="Goeker M."/>
            <person name="Klenk H.-P.P."/>
        </authorList>
    </citation>
    <scope>NUCLEOTIDE SEQUENCE [LARGE SCALE GENOMIC DNA]</scope>
    <source>
        <strain evidence="3 4">DSM 24838</strain>
    </source>
</reference>
<comment type="caution">
    <text evidence="3">The sequence shown here is derived from an EMBL/GenBank/DDBJ whole genome shotgun (WGS) entry which is preliminary data.</text>
</comment>
<feature type="transmembrane region" description="Helical" evidence="2">
    <location>
        <begin position="131"/>
        <end position="153"/>
    </location>
</feature>
<accession>A0A0D0QCT1</accession>
<proteinExistence type="predicted"/>
<keyword evidence="2" id="KW-1133">Transmembrane helix</keyword>
<keyword evidence="2" id="KW-0472">Membrane</keyword>
<dbReference type="eggNOG" id="ENOG5032FFG">
    <property type="taxonomic scope" value="Bacteria"/>
</dbReference>